<gene>
    <name evidence="1" type="ORF">LCGC14_1882330</name>
</gene>
<protein>
    <submittedName>
        <fullName evidence="1">Uncharacterized protein</fullName>
    </submittedName>
</protein>
<name>A0A0F9J0A0_9ZZZZ</name>
<comment type="caution">
    <text evidence="1">The sequence shown here is derived from an EMBL/GenBank/DDBJ whole genome shotgun (WGS) entry which is preliminary data.</text>
</comment>
<accession>A0A0F9J0A0</accession>
<reference evidence="1" key="1">
    <citation type="journal article" date="2015" name="Nature">
        <title>Complex archaea that bridge the gap between prokaryotes and eukaryotes.</title>
        <authorList>
            <person name="Spang A."/>
            <person name="Saw J.H."/>
            <person name="Jorgensen S.L."/>
            <person name="Zaremba-Niedzwiedzka K."/>
            <person name="Martijn J."/>
            <person name="Lind A.E."/>
            <person name="van Eijk R."/>
            <person name="Schleper C."/>
            <person name="Guy L."/>
            <person name="Ettema T.J."/>
        </authorList>
    </citation>
    <scope>NUCLEOTIDE SEQUENCE</scope>
</reference>
<dbReference type="EMBL" id="LAZR01019400">
    <property type="protein sequence ID" value="KKL92677.1"/>
    <property type="molecule type" value="Genomic_DNA"/>
</dbReference>
<dbReference type="AlphaFoldDB" id="A0A0F9J0A0"/>
<evidence type="ECO:0000313" key="1">
    <source>
        <dbReference type="EMBL" id="KKL92677.1"/>
    </source>
</evidence>
<proteinExistence type="predicted"/>
<sequence>MTQEELKERLKTLEFRMSGVKSTIDFKVDELNQYKNVYSELMRSYMNLDRKLALLDGRFKLIEIGASGQKKITKKTASQIMAKMTPERRLQLYEDLKEGGG</sequence>
<organism evidence="1">
    <name type="scientific">marine sediment metagenome</name>
    <dbReference type="NCBI Taxonomy" id="412755"/>
    <lineage>
        <taxon>unclassified sequences</taxon>
        <taxon>metagenomes</taxon>
        <taxon>ecological metagenomes</taxon>
    </lineage>
</organism>